<feature type="domain" description="Na+/H+ antiporter NhaC-like C-terminal" evidence="11">
    <location>
        <begin position="178"/>
        <end position="481"/>
    </location>
</feature>
<feature type="transmembrane region" description="Helical" evidence="10">
    <location>
        <begin position="92"/>
        <end position="115"/>
    </location>
</feature>
<dbReference type="Pfam" id="PF03553">
    <property type="entry name" value="Na_H_antiporter"/>
    <property type="match status" value="1"/>
</dbReference>
<comment type="similarity">
    <text evidence="8">Belongs to the NhaC Na(+)/H(+) (TC 2.A.35) antiporter family.</text>
</comment>
<evidence type="ECO:0000256" key="3">
    <source>
        <dbReference type="ARBA" id="ARBA00022449"/>
    </source>
</evidence>
<dbReference type="HOGENOM" id="CLU_033405_1_0_9"/>
<evidence type="ECO:0000256" key="2">
    <source>
        <dbReference type="ARBA" id="ARBA00022448"/>
    </source>
</evidence>
<keyword evidence="6 10" id="KW-1133">Transmembrane helix</keyword>
<reference evidence="12 13" key="1">
    <citation type="submission" date="2011-01" db="EMBL/GenBank/DDBJ databases">
        <authorList>
            <person name="Weinstock G."/>
            <person name="Sodergren E."/>
            <person name="Clifton S."/>
            <person name="Fulton L."/>
            <person name="Fulton B."/>
            <person name="Courtney L."/>
            <person name="Fronick C."/>
            <person name="Harrison M."/>
            <person name="Strong C."/>
            <person name="Farmer C."/>
            <person name="Delahaunty K."/>
            <person name="Markovic C."/>
            <person name="Hall O."/>
            <person name="Minx P."/>
            <person name="Tomlinson C."/>
            <person name="Mitreva M."/>
            <person name="Hou S."/>
            <person name="Chen J."/>
            <person name="Wollam A."/>
            <person name="Pepin K.H."/>
            <person name="Johnson M."/>
            <person name="Bhonagiri V."/>
            <person name="Zhang X."/>
            <person name="Suruliraj S."/>
            <person name="Warren W."/>
            <person name="Chinwalla A."/>
            <person name="Mardis E.R."/>
            <person name="Wilson R.K."/>
        </authorList>
    </citation>
    <scope>NUCLEOTIDE SEQUENCE [LARGE SCALE GENOMIC DNA]</scope>
    <source>
        <strain evidence="12 13">YIT 12067</strain>
    </source>
</reference>
<evidence type="ECO:0000313" key="13">
    <source>
        <dbReference type="Proteomes" id="UP000004923"/>
    </source>
</evidence>
<evidence type="ECO:0000256" key="9">
    <source>
        <dbReference type="SAM" id="MobiDB-lite"/>
    </source>
</evidence>
<evidence type="ECO:0000256" key="7">
    <source>
        <dbReference type="ARBA" id="ARBA00023136"/>
    </source>
</evidence>
<evidence type="ECO:0000256" key="10">
    <source>
        <dbReference type="SAM" id="Phobius"/>
    </source>
</evidence>
<dbReference type="Proteomes" id="UP000004923">
    <property type="component" value="Unassembled WGS sequence"/>
</dbReference>
<dbReference type="NCBIfam" id="TIGR00931">
    <property type="entry name" value="antiport_nhaC"/>
    <property type="match status" value="1"/>
</dbReference>
<sequence length="491" mass="51950">MTGRNEGIMSKDMQKTEEKTNRRMPTFTESVIPIIAMMVILTVGKGYLGYATEPLLLLVAAIAGLIAYRVGVTWDEMMDEICQKIAKGMPAILILTCVGALVGTWMASGTIPMMIYYGVQIVNPTFMLVTAFLITAVVSIVTGTSWGSVATMGVALMGIASTLGVNLAATAGAVIAGSYFGDKISPLSDTTNLAPVAAGSTLYEHIAHMFWTTVPATIISLVVYAFVGLKGNIGGDVSSEAVSTMLTQLDGMYNFNILLILPVLLILAGSIFKKPTLPVMMASTVLAGAEALIFQNINLKNLLLATVKGFKISMLTTPGFDPATAAPQIIKLLNRGGMAEIMGTTLLVFCAFCFAGIMSKAGCLEVVLQKILTFAKSTGDLIASTVASCITMGLCTGNSYLSILIPGEMFRDAYKARGLAAKNLSRTLEDAGTVFVPLVPWSAAGAYMTACTGIETLDYAPWAILCYTGFIIALFYGYTGIGIAKLEDEKK</sequence>
<dbReference type="PANTHER" id="PTHR33451">
    <property type="entry name" value="MALATE-2H(+)/NA(+)-LACTATE ANTIPORTER"/>
    <property type="match status" value="1"/>
</dbReference>
<name>E8LD81_9FIRM</name>
<feature type="transmembrane region" description="Helical" evidence="10">
    <location>
        <begin position="381"/>
        <end position="406"/>
    </location>
</feature>
<keyword evidence="5 10" id="KW-0812">Transmembrane</keyword>
<dbReference type="InterPro" id="IPR004770">
    <property type="entry name" value="Na/H_antiport_NhaC"/>
</dbReference>
<evidence type="ECO:0000256" key="1">
    <source>
        <dbReference type="ARBA" id="ARBA00004651"/>
    </source>
</evidence>
<dbReference type="GO" id="GO:0015297">
    <property type="term" value="F:antiporter activity"/>
    <property type="evidence" value="ECO:0007669"/>
    <property type="project" value="UniProtKB-KW"/>
</dbReference>
<keyword evidence="2" id="KW-0813">Transport</keyword>
<feature type="transmembrane region" description="Helical" evidence="10">
    <location>
        <begin position="154"/>
        <end position="180"/>
    </location>
</feature>
<feature type="transmembrane region" description="Helical" evidence="10">
    <location>
        <begin position="31"/>
        <end position="48"/>
    </location>
</feature>
<protein>
    <submittedName>
        <fullName evidence="12">Na+/H+ antiporter NhaC</fullName>
    </submittedName>
</protein>
<gene>
    <name evidence="12" type="primary">nhaC</name>
    <name evidence="12" type="ORF">HMPREF9443_00805</name>
</gene>
<dbReference type="AlphaFoldDB" id="E8LD81"/>
<dbReference type="InterPro" id="IPR052180">
    <property type="entry name" value="NhaC_Na-H+_Antiporter"/>
</dbReference>
<evidence type="ECO:0000256" key="5">
    <source>
        <dbReference type="ARBA" id="ARBA00022692"/>
    </source>
</evidence>
<dbReference type="GO" id="GO:0005886">
    <property type="term" value="C:plasma membrane"/>
    <property type="evidence" value="ECO:0007669"/>
    <property type="project" value="UniProtKB-SubCell"/>
</dbReference>
<dbReference type="eggNOG" id="COG1757">
    <property type="taxonomic scope" value="Bacteria"/>
</dbReference>
<feature type="transmembrane region" description="Helical" evidence="10">
    <location>
        <begin position="277"/>
        <end position="294"/>
    </location>
</feature>
<keyword evidence="7 10" id="KW-0472">Membrane</keyword>
<dbReference type="PANTHER" id="PTHR33451:SF3">
    <property type="entry name" value="MALATE-2H(+)_NA(+)-LACTATE ANTIPORTER"/>
    <property type="match status" value="1"/>
</dbReference>
<feature type="transmembrane region" description="Helical" evidence="10">
    <location>
        <begin position="209"/>
        <end position="229"/>
    </location>
</feature>
<feature type="transmembrane region" description="Helical" evidence="10">
    <location>
        <begin position="459"/>
        <end position="481"/>
    </location>
</feature>
<feature type="transmembrane region" description="Helical" evidence="10">
    <location>
        <begin position="341"/>
        <end position="361"/>
    </location>
</feature>
<dbReference type="InterPro" id="IPR018461">
    <property type="entry name" value="Na/H_Antiport_NhaC-like_C"/>
</dbReference>
<keyword evidence="4" id="KW-1003">Cell membrane</keyword>
<comment type="caution">
    <text evidence="12">The sequence shown here is derived from an EMBL/GenBank/DDBJ whole genome shotgun (WGS) entry which is preliminary data.</text>
</comment>
<organism evidence="12 13">
    <name type="scientific">Phascolarctobacterium succinatutens YIT 12067</name>
    <dbReference type="NCBI Taxonomy" id="626939"/>
    <lineage>
        <taxon>Bacteria</taxon>
        <taxon>Bacillati</taxon>
        <taxon>Bacillota</taxon>
        <taxon>Negativicutes</taxon>
        <taxon>Acidaminococcales</taxon>
        <taxon>Acidaminococcaceae</taxon>
        <taxon>Phascolarctobacterium</taxon>
    </lineage>
</organism>
<keyword evidence="13" id="KW-1185">Reference proteome</keyword>
<proteinExistence type="inferred from homology"/>
<evidence type="ECO:0000313" key="12">
    <source>
        <dbReference type="EMBL" id="EFY05215.1"/>
    </source>
</evidence>
<feature type="transmembrane region" description="Helical" evidence="10">
    <location>
        <begin position="427"/>
        <end position="447"/>
    </location>
</feature>
<dbReference type="EMBL" id="AEVN01000031">
    <property type="protein sequence ID" value="EFY05215.1"/>
    <property type="molecule type" value="Genomic_DNA"/>
</dbReference>
<evidence type="ECO:0000256" key="4">
    <source>
        <dbReference type="ARBA" id="ARBA00022475"/>
    </source>
</evidence>
<feature type="transmembrane region" description="Helical" evidence="10">
    <location>
        <begin position="253"/>
        <end position="271"/>
    </location>
</feature>
<evidence type="ECO:0000259" key="11">
    <source>
        <dbReference type="Pfam" id="PF03553"/>
    </source>
</evidence>
<feature type="transmembrane region" description="Helical" evidence="10">
    <location>
        <begin position="54"/>
        <end position="71"/>
    </location>
</feature>
<evidence type="ECO:0000256" key="6">
    <source>
        <dbReference type="ARBA" id="ARBA00022989"/>
    </source>
</evidence>
<comment type="subcellular location">
    <subcellularLocation>
        <location evidence="1">Cell membrane</location>
        <topology evidence="1">Multi-pass membrane protein</topology>
    </subcellularLocation>
</comment>
<keyword evidence="3" id="KW-0050">Antiport</keyword>
<feature type="compositionally biased region" description="Basic and acidic residues" evidence="9">
    <location>
        <begin position="12"/>
        <end position="21"/>
    </location>
</feature>
<accession>E8LD81</accession>
<feature type="transmembrane region" description="Helical" evidence="10">
    <location>
        <begin position="121"/>
        <end position="142"/>
    </location>
</feature>
<feature type="region of interest" description="Disordered" evidence="9">
    <location>
        <begin position="1"/>
        <end position="22"/>
    </location>
</feature>
<evidence type="ECO:0000256" key="8">
    <source>
        <dbReference type="ARBA" id="ARBA00038435"/>
    </source>
</evidence>